<accession>A0AA95MJ02</accession>
<feature type="compositionally biased region" description="Polar residues" evidence="1">
    <location>
        <begin position="27"/>
        <end position="36"/>
    </location>
</feature>
<name>A0AA95MJ02_9BACI</name>
<evidence type="ECO:0000256" key="1">
    <source>
        <dbReference type="SAM" id="MobiDB-lite"/>
    </source>
</evidence>
<feature type="region of interest" description="Disordered" evidence="1">
    <location>
        <begin position="26"/>
        <end position="45"/>
    </location>
</feature>
<gene>
    <name evidence="2" type="ORF">QNH39_18860</name>
</gene>
<protein>
    <submittedName>
        <fullName evidence="2">Uncharacterized protein</fullName>
    </submittedName>
</protein>
<evidence type="ECO:0000313" key="2">
    <source>
        <dbReference type="EMBL" id="WHY84697.1"/>
    </source>
</evidence>
<evidence type="ECO:0000313" key="3">
    <source>
        <dbReference type="Proteomes" id="UP001178288"/>
    </source>
</evidence>
<dbReference type="RefSeq" id="WP_156482185.1">
    <property type="nucleotide sequence ID" value="NZ_CP126114.1"/>
</dbReference>
<dbReference type="Proteomes" id="UP001178288">
    <property type="component" value="Chromosome"/>
</dbReference>
<proteinExistence type="predicted"/>
<dbReference type="KEGG" id="nnv:QNH39_18860"/>
<keyword evidence="3" id="KW-1185">Reference proteome</keyword>
<organism evidence="2 3">
    <name type="scientific">Neobacillus novalis</name>
    <dbReference type="NCBI Taxonomy" id="220687"/>
    <lineage>
        <taxon>Bacteria</taxon>
        <taxon>Bacillati</taxon>
        <taxon>Bacillota</taxon>
        <taxon>Bacilli</taxon>
        <taxon>Bacillales</taxon>
        <taxon>Bacillaceae</taxon>
        <taxon>Neobacillus</taxon>
    </lineage>
</organism>
<sequence length="45" mass="4687">MAGNTIRNTQALNPVKVTVAPPVKTVQSVQPSQVQANARKATGSK</sequence>
<reference evidence="2" key="1">
    <citation type="submission" date="2023-05" db="EMBL/GenBank/DDBJ databases">
        <title>Comparative genomics of Bacillaceae isolates and their secondary metabolite potential.</title>
        <authorList>
            <person name="Song L."/>
            <person name="Nielsen L.J."/>
            <person name="Mohite O."/>
            <person name="Xu X."/>
            <person name="Weber T."/>
            <person name="Kovacs A.T."/>
        </authorList>
    </citation>
    <scope>NUCLEOTIDE SEQUENCE</scope>
    <source>
        <strain evidence="2">XLM17</strain>
    </source>
</reference>
<dbReference type="EMBL" id="CP126114">
    <property type="protein sequence ID" value="WHY84697.1"/>
    <property type="molecule type" value="Genomic_DNA"/>
</dbReference>
<dbReference type="AlphaFoldDB" id="A0AA95MJ02"/>